<dbReference type="GO" id="GO:0006935">
    <property type="term" value="P:chemotaxis"/>
    <property type="evidence" value="ECO:0007669"/>
    <property type="project" value="UniProtKB-KW"/>
</dbReference>
<dbReference type="SMART" id="SM00260">
    <property type="entry name" value="CheW"/>
    <property type="match status" value="1"/>
</dbReference>
<dbReference type="Gene3D" id="2.40.50.180">
    <property type="entry name" value="CheA-289, Domain 4"/>
    <property type="match status" value="1"/>
</dbReference>
<name>A0A4P7NYG6_9GAMM</name>
<evidence type="ECO:0000313" key="7">
    <source>
        <dbReference type="Proteomes" id="UP000296201"/>
    </source>
</evidence>
<dbReference type="Proteomes" id="UP000296201">
    <property type="component" value="Chromosome"/>
</dbReference>
<proteinExistence type="predicted"/>
<evidence type="ECO:0000256" key="1">
    <source>
        <dbReference type="ARBA" id="ARBA00004496"/>
    </source>
</evidence>
<evidence type="ECO:0000313" key="6">
    <source>
        <dbReference type="EMBL" id="QBZ82716.1"/>
    </source>
</evidence>
<dbReference type="GO" id="GO:0005829">
    <property type="term" value="C:cytosol"/>
    <property type="evidence" value="ECO:0007669"/>
    <property type="project" value="TreeGrafter"/>
</dbReference>
<dbReference type="SUPFAM" id="SSF50341">
    <property type="entry name" value="CheW-like"/>
    <property type="match status" value="1"/>
</dbReference>
<keyword evidence="7" id="KW-1185">Reference proteome</keyword>
<dbReference type="EMBL" id="CP032096">
    <property type="protein sequence ID" value="QBZ82716.1"/>
    <property type="molecule type" value="Genomic_DNA"/>
</dbReference>
<comment type="subcellular location">
    <subcellularLocation>
        <location evidence="1">Cytoplasm</location>
    </subcellularLocation>
</comment>
<dbReference type="AlphaFoldDB" id="A0A4P7NYG6"/>
<protein>
    <recommendedName>
        <fullName evidence="2">Chemotaxis protein CheW</fullName>
    </recommendedName>
</protein>
<keyword evidence="4" id="KW-0145">Chemotaxis</keyword>
<evidence type="ECO:0000256" key="3">
    <source>
        <dbReference type="ARBA" id="ARBA00022490"/>
    </source>
</evidence>
<organism evidence="6 7">
    <name type="scientific">Hydrogenovibrio crunogenus</name>
    <dbReference type="NCBI Taxonomy" id="39765"/>
    <lineage>
        <taxon>Bacteria</taxon>
        <taxon>Pseudomonadati</taxon>
        <taxon>Pseudomonadota</taxon>
        <taxon>Gammaproteobacteria</taxon>
        <taxon>Thiotrichales</taxon>
        <taxon>Piscirickettsiaceae</taxon>
        <taxon>Hydrogenovibrio</taxon>
    </lineage>
</organism>
<feature type="domain" description="CheW-like" evidence="5">
    <location>
        <begin position="19"/>
        <end position="165"/>
    </location>
</feature>
<gene>
    <name evidence="6" type="primary">cheW_3</name>
    <name evidence="6" type="ORF">GHNINEIG_00751</name>
</gene>
<evidence type="ECO:0000259" key="5">
    <source>
        <dbReference type="PROSITE" id="PS50851"/>
    </source>
</evidence>
<dbReference type="PROSITE" id="PS50851">
    <property type="entry name" value="CHEW"/>
    <property type="match status" value="1"/>
</dbReference>
<dbReference type="FunFam" id="2.40.50.180:FF:000002">
    <property type="entry name" value="Chemotaxis protein CheW"/>
    <property type="match status" value="1"/>
</dbReference>
<reference evidence="6 7" key="1">
    <citation type="submission" date="2018-08" db="EMBL/GenBank/DDBJ databases">
        <title>Horizontal acquisition of hydrogen conversion ability and other habitat adaptations in Hydrogenovibrio crunogenus strains.</title>
        <authorList>
            <person name="Gonnella G."/>
            <person name="Adam N."/>
            <person name="Perner M."/>
        </authorList>
    </citation>
    <scope>NUCLEOTIDE SEQUENCE [LARGE SCALE GENOMIC DNA]</scope>
    <source>
        <strain evidence="6 7">SP-41</strain>
    </source>
</reference>
<dbReference type="InterPro" id="IPR002545">
    <property type="entry name" value="CheW-lke_dom"/>
</dbReference>
<accession>A0A4P7NYG6</accession>
<sequence>MSAEVEAIQEQIEQNEGSDDQILSFILGGEEYGVDILRVQEIKGWERTTTIPNAPDYVKGVINLRGAVVPVVDLRIRFGLQDITYDESTVVIILRATDASSNTQKIIGVVVDGVSDVHAIDLSSLQASPEINGTIHTEYVKGLATVTDKMVIVLHVDELVSSGILSEIKKSLNIDE</sequence>
<dbReference type="PANTHER" id="PTHR22617">
    <property type="entry name" value="CHEMOTAXIS SENSOR HISTIDINE KINASE-RELATED"/>
    <property type="match status" value="1"/>
</dbReference>
<dbReference type="InterPro" id="IPR036061">
    <property type="entry name" value="CheW-like_dom_sf"/>
</dbReference>
<evidence type="ECO:0000256" key="4">
    <source>
        <dbReference type="ARBA" id="ARBA00022500"/>
    </source>
</evidence>
<dbReference type="InterPro" id="IPR039315">
    <property type="entry name" value="CheW"/>
</dbReference>
<dbReference type="PANTHER" id="PTHR22617:SF45">
    <property type="entry name" value="CHEMOTAXIS PROTEIN CHEW"/>
    <property type="match status" value="1"/>
</dbReference>
<keyword evidence="3" id="KW-0963">Cytoplasm</keyword>
<dbReference type="OrthoDB" id="9790406at2"/>
<dbReference type="Pfam" id="PF01584">
    <property type="entry name" value="CheW"/>
    <property type="match status" value="1"/>
</dbReference>
<evidence type="ECO:0000256" key="2">
    <source>
        <dbReference type="ARBA" id="ARBA00021483"/>
    </source>
</evidence>
<dbReference type="GO" id="GO:0007165">
    <property type="term" value="P:signal transduction"/>
    <property type="evidence" value="ECO:0007669"/>
    <property type="project" value="InterPro"/>
</dbReference>
<dbReference type="RefSeq" id="WP_135795398.1">
    <property type="nucleotide sequence ID" value="NZ_CP032096.1"/>
</dbReference>
<dbReference type="Gene3D" id="2.30.30.40">
    <property type="entry name" value="SH3 Domains"/>
    <property type="match status" value="1"/>
</dbReference>